<accession>A0A7W5EWM2</accession>
<dbReference type="Proteomes" id="UP000518892">
    <property type="component" value="Unassembled WGS sequence"/>
</dbReference>
<proteinExistence type="predicted"/>
<gene>
    <name evidence="3" type="ORF">FHR97_003666</name>
</gene>
<feature type="chain" id="PRO_5030970666" description="Outer membrane protein beta-barrel domain-containing protein" evidence="2">
    <location>
        <begin position="26"/>
        <end position="188"/>
    </location>
</feature>
<comment type="caution">
    <text evidence="3">The sequence shown here is derived from an EMBL/GenBank/DDBJ whole genome shotgun (WGS) entry which is preliminary data.</text>
</comment>
<dbReference type="AlphaFoldDB" id="A0A7W5EWM2"/>
<feature type="region of interest" description="Disordered" evidence="1">
    <location>
        <begin position="33"/>
        <end position="52"/>
    </location>
</feature>
<dbReference type="RefSeq" id="WP_221187859.1">
    <property type="nucleotide sequence ID" value="NZ_JACHXR010000015.1"/>
</dbReference>
<evidence type="ECO:0008006" key="5">
    <source>
        <dbReference type="Google" id="ProtNLM"/>
    </source>
</evidence>
<organism evidence="3 4">
    <name type="scientific">Halomonas stenophila</name>
    <dbReference type="NCBI Taxonomy" id="795312"/>
    <lineage>
        <taxon>Bacteria</taxon>
        <taxon>Pseudomonadati</taxon>
        <taxon>Pseudomonadota</taxon>
        <taxon>Gammaproteobacteria</taxon>
        <taxon>Oceanospirillales</taxon>
        <taxon>Halomonadaceae</taxon>
        <taxon>Halomonas</taxon>
    </lineage>
</organism>
<evidence type="ECO:0000256" key="1">
    <source>
        <dbReference type="SAM" id="MobiDB-lite"/>
    </source>
</evidence>
<keyword evidence="4" id="KW-1185">Reference proteome</keyword>
<sequence>MKRLRKASLVALISVSLLPASYAMAQSSMGGHGTIGPQAGDQEFTLSGTGSSDKDFDNSSFGASVDYGWYLSGRTLAGVRQSVNFADVEGEGISDDFWNGSTRGFADYHFGQRAARPFVGASLGAIYGDGVKDTGIAGLETGLKYYLLPTTFIQARAEYQFLFEDSDSAEDNFDDGVWAYTFGMGVNF</sequence>
<reference evidence="3 4" key="1">
    <citation type="submission" date="2020-08" db="EMBL/GenBank/DDBJ databases">
        <title>Genomic Encyclopedia of Type Strains, Phase III (KMG-III): the genomes of soil and plant-associated and newly described type strains.</title>
        <authorList>
            <person name="Whitman W."/>
        </authorList>
    </citation>
    <scope>NUCLEOTIDE SEQUENCE [LARGE SCALE GENOMIC DNA]</scope>
    <source>
        <strain evidence="3 4">CECT 7744</strain>
    </source>
</reference>
<name>A0A7W5EWM2_9GAMM</name>
<dbReference type="SUPFAM" id="SSF56925">
    <property type="entry name" value="OMPA-like"/>
    <property type="match status" value="1"/>
</dbReference>
<dbReference type="EMBL" id="JACHXR010000015">
    <property type="protein sequence ID" value="MBB3232788.1"/>
    <property type="molecule type" value="Genomic_DNA"/>
</dbReference>
<evidence type="ECO:0000313" key="4">
    <source>
        <dbReference type="Proteomes" id="UP000518892"/>
    </source>
</evidence>
<protein>
    <recommendedName>
        <fullName evidence="5">Outer membrane protein beta-barrel domain-containing protein</fullName>
    </recommendedName>
</protein>
<dbReference type="Gene3D" id="2.40.160.20">
    <property type="match status" value="1"/>
</dbReference>
<feature type="signal peptide" evidence="2">
    <location>
        <begin position="1"/>
        <end position="25"/>
    </location>
</feature>
<evidence type="ECO:0000256" key="2">
    <source>
        <dbReference type="SAM" id="SignalP"/>
    </source>
</evidence>
<dbReference type="InterPro" id="IPR011250">
    <property type="entry name" value="OMP/PagP_B-barrel"/>
</dbReference>
<keyword evidence="2" id="KW-0732">Signal</keyword>
<evidence type="ECO:0000313" key="3">
    <source>
        <dbReference type="EMBL" id="MBB3232788.1"/>
    </source>
</evidence>